<dbReference type="Proteomes" id="UP000076154">
    <property type="component" value="Unassembled WGS sequence"/>
</dbReference>
<organism evidence="1 2">
    <name type="scientific">Hypsizygus marmoreus</name>
    <name type="common">White beech mushroom</name>
    <name type="synonym">Agaricus marmoreus</name>
    <dbReference type="NCBI Taxonomy" id="39966"/>
    <lineage>
        <taxon>Eukaryota</taxon>
        <taxon>Fungi</taxon>
        <taxon>Dikarya</taxon>
        <taxon>Basidiomycota</taxon>
        <taxon>Agaricomycotina</taxon>
        <taxon>Agaricomycetes</taxon>
        <taxon>Agaricomycetidae</taxon>
        <taxon>Agaricales</taxon>
        <taxon>Tricholomatineae</taxon>
        <taxon>Lyophyllaceae</taxon>
        <taxon>Hypsizygus</taxon>
    </lineage>
</organism>
<evidence type="ECO:0000313" key="2">
    <source>
        <dbReference type="Proteomes" id="UP000076154"/>
    </source>
</evidence>
<protein>
    <submittedName>
        <fullName evidence="1">Uncharacterized protein</fullName>
    </submittedName>
</protein>
<keyword evidence="2" id="KW-1185">Reference proteome</keyword>
<sequence length="151" mass="16937">MNAGARVRVERVDTMYATGQTGPLTAATAKYKLSGHRQITRKSVNRNISIRKIQHNSLSLTPNSLPDSKQYTSQQEVYLLKDIPWVQGDDSGTLRRNSMVLIGRDGARSYNGTNASRVSGSYYTGHPITFVVEDDWVPLQCYVVHHELSRL</sequence>
<proteinExistence type="predicted"/>
<dbReference type="InParanoid" id="A0A369J9T2"/>
<evidence type="ECO:0000313" key="1">
    <source>
        <dbReference type="EMBL" id="RDB18092.1"/>
    </source>
</evidence>
<comment type="caution">
    <text evidence="1">The sequence shown here is derived from an EMBL/GenBank/DDBJ whole genome shotgun (WGS) entry which is preliminary data.</text>
</comment>
<dbReference type="EMBL" id="LUEZ02000107">
    <property type="protein sequence ID" value="RDB18092.1"/>
    <property type="molecule type" value="Genomic_DNA"/>
</dbReference>
<accession>A0A369J9T2</accession>
<reference evidence="1" key="1">
    <citation type="submission" date="2018-04" db="EMBL/GenBank/DDBJ databases">
        <title>Whole genome sequencing of Hypsizygus marmoreus.</title>
        <authorList>
            <person name="Choi I.-G."/>
            <person name="Min B."/>
            <person name="Kim J.-G."/>
            <person name="Kim S."/>
            <person name="Oh Y.-L."/>
            <person name="Kong W.-S."/>
            <person name="Park H."/>
            <person name="Jeong J."/>
            <person name="Song E.-S."/>
        </authorList>
    </citation>
    <scope>NUCLEOTIDE SEQUENCE [LARGE SCALE GENOMIC DNA]</scope>
    <source>
        <strain evidence="1">51987-8</strain>
    </source>
</reference>
<name>A0A369J9T2_HYPMA</name>
<dbReference type="AlphaFoldDB" id="A0A369J9T2"/>
<gene>
    <name evidence="1" type="ORF">Hypma_000977</name>
</gene>